<feature type="domain" description="C2H2-type" evidence="3">
    <location>
        <begin position="101"/>
        <end position="124"/>
    </location>
</feature>
<name>A0A2T7NU58_POMCA</name>
<dbReference type="GO" id="GO:0017053">
    <property type="term" value="C:transcription repressor complex"/>
    <property type="evidence" value="ECO:0007669"/>
    <property type="project" value="InterPro"/>
</dbReference>
<dbReference type="Pfam" id="PF15306">
    <property type="entry name" value="LIN37"/>
    <property type="match status" value="1"/>
</dbReference>
<dbReference type="Pfam" id="PF13894">
    <property type="entry name" value="zf-C2H2_4"/>
    <property type="match status" value="1"/>
</dbReference>
<keyword evidence="1" id="KW-0862">Zinc</keyword>
<dbReference type="PANTHER" id="PTHR31336:SF3">
    <property type="entry name" value="PROTEIN LIN-37 HOMOLOG"/>
    <property type="match status" value="1"/>
</dbReference>
<dbReference type="InterPro" id="IPR013087">
    <property type="entry name" value="Znf_C2H2_type"/>
</dbReference>
<dbReference type="SUPFAM" id="SSF57667">
    <property type="entry name" value="beta-beta-alpha zinc fingers"/>
    <property type="match status" value="2"/>
</dbReference>
<dbReference type="SMART" id="SM00355">
    <property type="entry name" value="ZnF_C2H2"/>
    <property type="match status" value="4"/>
</dbReference>
<evidence type="ECO:0000259" key="3">
    <source>
        <dbReference type="PROSITE" id="PS50157"/>
    </source>
</evidence>
<keyword evidence="1" id="KW-0863">Zinc-finger</keyword>
<dbReference type="GO" id="GO:0008270">
    <property type="term" value="F:zinc ion binding"/>
    <property type="evidence" value="ECO:0007669"/>
    <property type="project" value="UniProtKB-KW"/>
</dbReference>
<dbReference type="PROSITE" id="PS50157">
    <property type="entry name" value="ZINC_FINGER_C2H2_2"/>
    <property type="match status" value="4"/>
</dbReference>
<dbReference type="EMBL" id="PZQS01000009">
    <property type="protein sequence ID" value="PVD24692.1"/>
    <property type="molecule type" value="Genomic_DNA"/>
</dbReference>
<dbReference type="InterPro" id="IPR028226">
    <property type="entry name" value="LIN37"/>
</dbReference>
<feature type="compositionally biased region" description="Polar residues" evidence="2">
    <location>
        <begin position="531"/>
        <end position="541"/>
    </location>
</feature>
<dbReference type="GO" id="GO:0000122">
    <property type="term" value="P:negative regulation of transcription by RNA polymerase II"/>
    <property type="evidence" value="ECO:0007669"/>
    <property type="project" value="TreeGrafter"/>
</dbReference>
<feature type="region of interest" description="Disordered" evidence="2">
    <location>
        <begin position="531"/>
        <end position="552"/>
    </location>
</feature>
<accession>A0A2T7NU58</accession>
<keyword evidence="1" id="KW-0479">Metal-binding</keyword>
<feature type="region of interest" description="Disordered" evidence="2">
    <location>
        <begin position="198"/>
        <end position="257"/>
    </location>
</feature>
<dbReference type="PANTHER" id="PTHR31336">
    <property type="entry name" value="LIN37 HOMOLOG"/>
    <property type="match status" value="1"/>
</dbReference>
<feature type="domain" description="C2H2-type" evidence="3">
    <location>
        <begin position="266"/>
        <end position="293"/>
    </location>
</feature>
<feature type="domain" description="C2H2-type" evidence="3">
    <location>
        <begin position="395"/>
        <end position="424"/>
    </location>
</feature>
<organism evidence="4 5">
    <name type="scientific">Pomacea canaliculata</name>
    <name type="common">Golden apple snail</name>
    <dbReference type="NCBI Taxonomy" id="400727"/>
    <lineage>
        <taxon>Eukaryota</taxon>
        <taxon>Metazoa</taxon>
        <taxon>Spiralia</taxon>
        <taxon>Lophotrochozoa</taxon>
        <taxon>Mollusca</taxon>
        <taxon>Gastropoda</taxon>
        <taxon>Caenogastropoda</taxon>
        <taxon>Architaenioglossa</taxon>
        <taxon>Ampullarioidea</taxon>
        <taxon>Ampullariidae</taxon>
        <taxon>Pomacea</taxon>
    </lineage>
</organism>
<proteinExistence type="predicted"/>
<dbReference type="STRING" id="400727.A0A2T7NU58"/>
<sequence>MEERDDGGLVLGADINHELVASICVEEPLISPTPSSLFEELTSNLIDQSDIDLYLECDDDKSYAVPQLQDDAPSHSLLGSNVSMRISFPTPPSDTGTDEGFSCKYCKCNFLSQKHLSLHTRTAHGEGSISNGKIKKNAGVDVEGEVNQTNGRKFLLSSPGSAAALVPSLFSPGIPRKIKSNYVKRKHLKKKTVGHLSITKRSKSDSEVVPSKLVDSPSGSGKKKLQMQQESSNETIDVESYSSDSSPGSQKAQESLDKQQISGVSYTCAICMKTYVSKYALKRHVATHSDERPFVCSFPGCKGAFKLKSRLTDHVRYVHKRKTARAVSRSKPLLTSASTPAEQPSHAAEQQLQAKTNTTAKDASAVPNPGNSNLSNGSSASNIPASGKASSSMKFKCPEPNCSREFRDSHNLRNHMCLHTGSEVATARSRLGATLQHLVEKKDDGVTASDGEDNSLLADIGSSLSPVQSPRKLAKSRKRKRKDEATEYNPGSQHQTYIMKLFDRSVDLAQFDEDSPLYPICRAWIRNQPGTQGLTMGQRTPSPDPEVSSSQDDEVMDNFPNVYQMPPPIKQEFTGQHTSLRIPASLPKPSEILDIHRDPECAPPPEQLLLDHMSRWKQIRNTWREASMQNEMRYTESMAVLKVMYERNMKDG</sequence>
<dbReference type="PROSITE" id="PS00028">
    <property type="entry name" value="ZINC_FINGER_C2H2_1"/>
    <property type="match status" value="4"/>
</dbReference>
<dbReference type="AlphaFoldDB" id="A0A2T7NU58"/>
<gene>
    <name evidence="4" type="ORF">C0Q70_15177</name>
</gene>
<feature type="region of interest" description="Disordered" evidence="2">
    <location>
        <begin position="444"/>
        <end position="492"/>
    </location>
</feature>
<dbReference type="Proteomes" id="UP000245119">
    <property type="component" value="Linkage Group LG9"/>
</dbReference>
<dbReference type="OrthoDB" id="6155529at2759"/>
<feature type="region of interest" description="Disordered" evidence="2">
    <location>
        <begin position="323"/>
        <end position="397"/>
    </location>
</feature>
<feature type="compositionally biased region" description="Polar residues" evidence="2">
    <location>
        <begin position="333"/>
        <end position="361"/>
    </location>
</feature>
<feature type="domain" description="C2H2-type" evidence="3">
    <location>
        <begin position="294"/>
        <end position="324"/>
    </location>
</feature>
<feature type="compositionally biased region" description="Low complexity" evidence="2">
    <location>
        <begin position="367"/>
        <end position="382"/>
    </location>
</feature>
<feature type="compositionally biased region" description="Basic residues" evidence="2">
    <location>
        <begin position="472"/>
        <end position="481"/>
    </location>
</feature>
<evidence type="ECO:0000313" key="4">
    <source>
        <dbReference type="EMBL" id="PVD24692.1"/>
    </source>
</evidence>
<evidence type="ECO:0000256" key="1">
    <source>
        <dbReference type="PROSITE-ProRule" id="PRU00042"/>
    </source>
</evidence>
<protein>
    <recommendedName>
        <fullName evidence="3">C2H2-type domain-containing protein</fullName>
    </recommendedName>
</protein>
<reference evidence="4 5" key="1">
    <citation type="submission" date="2018-04" db="EMBL/GenBank/DDBJ databases">
        <title>The genome of golden apple snail Pomacea canaliculata provides insight into stress tolerance and invasive adaptation.</title>
        <authorList>
            <person name="Liu C."/>
            <person name="Liu B."/>
            <person name="Ren Y."/>
            <person name="Zhang Y."/>
            <person name="Wang H."/>
            <person name="Li S."/>
            <person name="Jiang F."/>
            <person name="Yin L."/>
            <person name="Zhang G."/>
            <person name="Qian W."/>
            <person name="Fan W."/>
        </authorList>
    </citation>
    <scope>NUCLEOTIDE SEQUENCE [LARGE SCALE GENOMIC DNA]</scope>
    <source>
        <strain evidence="4">SZHN2017</strain>
        <tissue evidence="4">Muscle</tissue>
    </source>
</reference>
<dbReference type="InterPro" id="IPR036236">
    <property type="entry name" value="Znf_C2H2_sf"/>
</dbReference>
<evidence type="ECO:0000256" key="2">
    <source>
        <dbReference type="SAM" id="MobiDB-lite"/>
    </source>
</evidence>
<dbReference type="Gene3D" id="3.30.160.60">
    <property type="entry name" value="Classic Zinc Finger"/>
    <property type="match status" value="3"/>
</dbReference>
<feature type="compositionally biased region" description="Polar residues" evidence="2">
    <location>
        <begin position="226"/>
        <end position="257"/>
    </location>
</feature>
<keyword evidence="5" id="KW-1185">Reference proteome</keyword>
<dbReference type="Pfam" id="PF00096">
    <property type="entry name" value="zf-C2H2"/>
    <property type="match status" value="1"/>
</dbReference>
<evidence type="ECO:0000313" key="5">
    <source>
        <dbReference type="Proteomes" id="UP000245119"/>
    </source>
</evidence>
<dbReference type="GO" id="GO:0031523">
    <property type="term" value="C:Myb complex"/>
    <property type="evidence" value="ECO:0007669"/>
    <property type="project" value="TreeGrafter"/>
</dbReference>
<comment type="caution">
    <text evidence="4">The sequence shown here is derived from an EMBL/GenBank/DDBJ whole genome shotgun (WGS) entry which is preliminary data.</text>
</comment>